<proteinExistence type="predicted"/>
<evidence type="ECO:0000313" key="1">
    <source>
        <dbReference type="EMBL" id="GMQ63835.1"/>
    </source>
</evidence>
<name>A0ACB5UMJ7_9FIRM</name>
<evidence type="ECO:0000313" key="2">
    <source>
        <dbReference type="Proteomes" id="UP001374599"/>
    </source>
</evidence>
<sequence length="126" mass="15471">MGKEVYLWLYLEKELVEITEEIKTVLNLKPFYSDYENVWEWCEAEERDGLYYNFSRTYNWETETGNYDYPVTMRFERENGIFHQHEIDEMASTISKFFNIKVHYGDVIYVKGDEFEFIVKKTYENF</sequence>
<protein>
    <submittedName>
        <fullName evidence="1">Uncharacterized protein</fullName>
    </submittedName>
</protein>
<comment type="caution">
    <text evidence="1">The sequence shown here is derived from an EMBL/GenBank/DDBJ whole genome shotgun (WGS) entry which is preliminary data.</text>
</comment>
<keyword evidence="2" id="KW-1185">Reference proteome</keyword>
<dbReference type="Proteomes" id="UP001374599">
    <property type="component" value="Unassembled WGS sequence"/>
</dbReference>
<dbReference type="EMBL" id="BTPU01000053">
    <property type="protein sequence ID" value="GMQ63835.1"/>
    <property type="molecule type" value="Genomic_DNA"/>
</dbReference>
<accession>A0ACB5UMJ7</accession>
<organism evidence="1 2">
    <name type="scientific">Vallitalea maricola</name>
    <dbReference type="NCBI Taxonomy" id="3074433"/>
    <lineage>
        <taxon>Bacteria</taxon>
        <taxon>Bacillati</taxon>
        <taxon>Bacillota</taxon>
        <taxon>Clostridia</taxon>
        <taxon>Lachnospirales</taxon>
        <taxon>Vallitaleaceae</taxon>
        <taxon>Vallitalea</taxon>
    </lineage>
</organism>
<gene>
    <name evidence="1" type="ORF">AN2V17_30710</name>
</gene>
<reference evidence="1" key="1">
    <citation type="submission" date="2023-09" db="EMBL/GenBank/DDBJ databases">
        <title>Vallitalea sediminicola and Vallitalea maricola sp. nov., anaerobic bacteria isolated from marine sediment.</title>
        <authorList>
            <person name="Hirano S."/>
            <person name="Maeda A."/>
            <person name="Terahara T."/>
            <person name="Mori K."/>
            <person name="Hamada M."/>
            <person name="Matsumoto R."/>
            <person name="Kobayashi T."/>
        </authorList>
    </citation>
    <scope>NUCLEOTIDE SEQUENCE</scope>
    <source>
        <strain evidence="1">AN17-2</strain>
    </source>
</reference>